<organism evidence="2 3">
    <name type="scientific">Leptonychotes weddellii</name>
    <name type="common">Weddell seal</name>
    <name type="synonym">Otaria weddellii</name>
    <dbReference type="NCBI Taxonomy" id="9713"/>
    <lineage>
        <taxon>Eukaryota</taxon>
        <taxon>Metazoa</taxon>
        <taxon>Chordata</taxon>
        <taxon>Craniata</taxon>
        <taxon>Vertebrata</taxon>
        <taxon>Euteleostomi</taxon>
        <taxon>Mammalia</taxon>
        <taxon>Eutheria</taxon>
        <taxon>Laurasiatheria</taxon>
        <taxon>Carnivora</taxon>
        <taxon>Caniformia</taxon>
        <taxon>Pinnipedia</taxon>
        <taxon>Phocidae</taxon>
        <taxon>Monachinae</taxon>
        <taxon>Lobodontini</taxon>
        <taxon>Leptonychotes</taxon>
    </lineage>
</organism>
<dbReference type="RefSeq" id="XP_030890017.1">
    <property type="nucleotide sequence ID" value="XM_031034157.1"/>
</dbReference>
<sequence>MAVAKEEFQGEWTAPAPELALTQPEGPDGCEGMQVSSASLPWFSAGVEGPTCPGTLDHSTTVPATEWMRNGNKWKRSRGWPYQVGMKSQRILFEHGKRENSEQLQGVVPGFSVLPIFMAS</sequence>
<dbReference type="Proteomes" id="UP000245341">
    <property type="component" value="Unplaced"/>
</dbReference>
<evidence type="ECO:0000313" key="2">
    <source>
        <dbReference type="Proteomes" id="UP000245341"/>
    </source>
</evidence>
<evidence type="ECO:0000313" key="3">
    <source>
        <dbReference type="RefSeq" id="XP_030890017.1"/>
    </source>
</evidence>
<gene>
    <name evidence="3" type="primary">LOC115942866</name>
</gene>
<protein>
    <submittedName>
        <fullName evidence="3">40S ribosomal protein SA-like</fullName>
    </submittedName>
</protein>
<evidence type="ECO:0000256" key="1">
    <source>
        <dbReference type="SAM" id="MobiDB-lite"/>
    </source>
</evidence>
<reference evidence="3" key="1">
    <citation type="submission" date="2025-08" db="UniProtKB">
        <authorList>
            <consortium name="RefSeq"/>
        </authorList>
    </citation>
    <scope>IDENTIFICATION</scope>
    <source>
        <tissue evidence="3">Liver</tissue>
    </source>
</reference>
<dbReference type="AlphaFoldDB" id="A0A7F8R9D5"/>
<name>A0A7F8R9D5_LEPWE</name>
<proteinExistence type="predicted"/>
<feature type="region of interest" description="Disordered" evidence="1">
    <location>
        <begin position="1"/>
        <end position="35"/>
    </location>
</feature>
<accession>A0A7F8R9D5</accession>
<dbReference type="GeneID" id="115942866"/>
<keyword evidence="2" id="KW-1185">Reference proteome</keyword>
<dbReference type="KEGG" id="lww:115942866"/>